<dbReference type="eggNOG" id="arCOG06214">
    <property type="taxonomic scope" value="Archaea"/>
</dbReference>
<gene>
    <name evidence="1" type="ORF">J07HQW2_01374</name>
</gene>
<reference evidence="1 2" key="1">
    <citation type="journal article" date="2013" name="PLoS ONE">
        <title>Assembly-driven community genomics of a hypersaline microbial ecosystem.</title>
        <authorList>
            <person name="Podell S."/>
            <person name="Ugalde J.A."/>
            <person name="Narasingarao P."/>
            <person name="Banfield J.F."/>
            <person name="Heidelberg K.B."/>
            <person name="Allen E.E."/>
        </authorList>
    </citation>
    <scope>NUCLEOTIDE SEQUENCE [LARGE SCALE GENOMIC DNA]</scope>
    <source>
        <strain evidence="2">J07HQW2</strain>
    </source>
</reference>
<organism evidence="1 2">
    <name type="scientific">Haloquadratum walsbyi J07HQW2</name>
    <dbReference type="NCBI Taxonomy" id="1238425"/>
    <lineage>
        <taxon>Archaea</taxon>
        <taxon>Methanobacteriati</taxon>
        <taxon>Methanobacteriota</taxon>
        <taxon>Stenosarchaea group</taxon>
        <taxon>Halobacteria</taxon>
        <taxon>Halobacteriales</taxon>
        <taxon>Haloferacaceae</taxon>
        <taxon>Haloquadratum</taxon>
    </lineage>
</organism>
<name>U1PMH9_9EURY</name>
<protein>
    <submittedName>
        <fullName evidence="1">Uncharacterized protein</fullName>
    </submittedName>
</protein>
<dbReference type="HOGENOM" id="CLU_147793_0_0_2"/>
<dbReference type="Pfam" id="PF23429">
    <property type="entry name" value="DUF7116"/>
    <property type="match status" value="1"/>
</dbReference>
<evidence type="ECO:0000313" key="2">
    <source>
        <dbReference type="Proteomes" id="UP000030710"/>
    </source>
</evidence>
<dbReference type="EMBL" id="KE356561">
    <property type="protein sequence ID" value="ERG94932.1"/>
    <property type="molecule type" value="Genomic_DNA"/>
</dbReference>
<sequence>MPTVSTPLLEEAQTIFARLGYSVSGDESGFIAKRKWRSVHVTAFCSDTALNERHARTDGGTISDQYQLRCFVTPEAKTTWLKEELTTSDPNYEWAIIGVESDEDGGWNTNEYDVILSDAD</sequence>
<proteinExistence type="predicted"/>
<dbReference type="RefSeq" id="WP_021054423.1">
    <property type="nucleotide sequence ID" value="NZ_KE356561.1"/>
</dbReference>
<accession>U1PMH9</accession>
<dbReference type="AlphaFoldDB" id="U1PMH9"/>
<dbReference type="InterPro" id="IPR055540">
    <property type="entry name" value="DUF7116"/>
</dbReference>
<evidence type="ECO:0000313" key="1">
    <source>
        <dbReference type="EMBL" id="ERG94932.1"/>
    </source>
</evidence>
<dbReference type="Proteomes" id="UP000030710">
    <property type="component" value="Unassembled WGS sequence"/>
</dbReference>